<protein>
    <submittedName>
        <fullName evidence="1">Uncharacterized protein</fullName>
    </submittedName>
</protein>
<keyword evidence="2" id="KW-1185">Reference proteome</keyword>
<evidence type="ECO:0000313" key="1">
    <source>
        <dbReference type="EMBL" id="KZZ87464.1"/>
    </source>
</evidence>
<reference evidence="1 2" key="1">
    <citation type="journal article" date="2016" name="Genome Biol. Evol.">
        <title>Divergent and convergent evolution of fungal pathogenicity.</title>
        <authorList>
            <person name="Shang Y."/>
            <person name="Xiao G."/>
            <person name="Zheng P."/>
            <person name="Cen K."/>
            <person name="Zhan S."/>
            <person name="Wang C."/>
        </authorList>
    </citation>
    <scope>NUCLEOTIDE SEQUENCE [LARGE SCALE GENOMIC DNA]</scope>
    <source>
        <strain evidence="1 2">RCEF 2490</strain>
    </source>
</reference>
<comment type="caution">
    <text evidence="1">The sequence shown here is derived from an EMBL/GenBank/DDBJ whole genome shotgun (WGS) entry which is preliminary data.</text>
</comment>
<sequence>MSKPAYRMVEEPYCGKFSLSPKDGLPAHIGSDGATMCIVLFVPTRQGNAIVGHIDSKFLIKKDSGPAFDRLVADAEKRIRSYLGTDTVDPKAKWVITDNADKKFGKAVRLGVQKATGLRPETLATKQRDGFMIKVTNGKPSGIVWATGNGIPGYSQLPVKCATTWTNTIEA</sequence>
<name>A0A167VFP3_9HYPO</name>
<gene>
    <name evidence="1" type="ORF">AAL_08375</name>
</gene>
<proteinExistence type="predicted"/>
<dbReference type="OrthoDB" id="5401944at2759"/>
<dbReference type="EMBL" id="AZGY01000037">
    <property type="protein sequence ID" value="KZZ87464.1"/>
    <property type="molecule type" value="Genomic_DNA"/>
</dbReference>
<evidence type="ECO:0000313" key="2">
    <source>
        <dbReference type="Proteomes" id="UP000078544"/>
    </source>
</evidence>
<organism evidence="1 2">
    <name type="scientific">Moelleriella libera RCEF 2490</name>
    <dbReference type="NCBI Taxonomy" id="1081109"/>
    <lineage>
        <taxon>Eukaryota</taxon>
        <taxon>Fungi</taxon>
        <taxon>Dikarya</taxon>
        <taxon>Ascomycota</taxon>
        <taxon>Pezizomycotina</taxon>
        <taxon>Sordariomycetes</taxon>
        <taxon>Hypocreomycetidae</taxon>
        <taxon>Hypocreales</taxon>
        <taxon>Clavicipitaceae</taxon>
        <taxon>Moelleriella</taxon>
    </lineage>
</organism>
<accession>A0A167VFP3</accession>
<dbReference type="AlphaFoldDB" id="A0A167VFP3"/>
<dbReference type="Proteomes" id="UP000078544">
    <property type="component" value="Unassembled WGS sequence"/>
</dbReference>